<organism evidence="2 3">
    <name type="scientific">Epidermidibacterium keratini</name>
    <dbReference type="NCBI Taxonomy" id="1891644"/>
    <lineage>
        <taxon>Bacteria</taxon>
        <taxon>Bacillati</taxon>
        <taxon>Actinomycetota</taxon>
        <taxon>Actinomycetes</taxon>
        <taxon>Sporichthyales</taxon>
        <taxon>Sporichthyaceae</taxon>
        <taxon>Epidermidibacterium</taxon>
    </lineage>
</organism>
<evidence type="ECO:0000313" key="2">
    <source>
        <dbReference type="EMBL" id="QHC01177.1"/>
    </source>
</evidence>
<feature type="region of interest" description="Disordered" evidence="1">
    <location>
        <begin position="1"/>
        <end position="68"/>
    </location>
</feature>
<sequence>MSEYADPPDKDVGEPQVDPDAVDSDRSDAASSPAVRVIRPRSELTAEEREFLRRHAGDRPPHHDSRWG</sequence>
<reference evidence="2 3" key="1">
    <citation type="journal article" date="2018" name="Int. J. Syst. Evol. Microbiol.">
        <title>Epidermidibacterium keratini gen. nov., sp. nov., a member of the family Sporichthyaceae, isolated from keratin epidermis.</title>
        <authorList>
            <person name="Lee D.G."/>
            <person name="Trujillo M.E."/>
            <person name="Kang S."/>
            <person name="Nam J.J."/>
            <person name="Kim Y.J."/>
        </authorList>
    </citation>
    <scope>NUCLEOTIDE SEQUENCE [LARGE SCALE GENOMIC DNA]</scope>
    <source>
        <strain evidence="2 3">EPI-7</strain>
    </source>
</reference>
<accession>A0A7L4YRI1</accession>
<name>A0A7L4YRI1_9ACTN</name>
<dbReference type="AlphaFoldDB" id="A0A7L4YRI1"/>
<evidence type="ECO:0000313" key="3">
    <source>
        <dbReference type="Proteomes" id="UP000463857"/>
    </source>
</evidence>
<dbReference type="EMBL" id="CP047156">
    <property type="protein sequence ID" value="QHC01177.1"/>
    <property type="molecule type" value="Genomic_DNA"/>
</dbReference>
<keyword evidence="3" id="KW-1185">Reference proteome</keyword>
<dbReference type="Proteomes" id="UP000463857">
    <property type="component" value="Chromosome"/>
</dbReference>
<proteinExistence type="predicted"/>
<dbReference type="KEGG" id="eke:EK0264_13330"/>
<gene>
    <name evidence="2" type="ORF">EK0264_13330</name>
</gene>
<feature type="compositionally biased region" description="Basic and acidic residues" evidence="1">
    <location>
        <begin position="40"/>
        <end position="68"/>
    </location>
</feature>
<dbReference type="InParanoid" id="A0A7L4YRI1"/>
<evidence type="ECO:0000256" key="1">
    <source>
        <dbReference type="SAM" id="MobiDB-lite"/>
    </source>
</evidence>
<dbReference type="RefSeq" id="WP_159546314.1">
    <property type="nucleotide sequence ID" value="NZ_CP047156.1"/>
</dbReference>
<protein>
    <submittedName>
        <fullName evidence="2">Uncharacterized protein</fullName>
    </submittedName>
</protein>